<evidence type="ECO:0000313" key="2">
    <source>
        <dbReference type="Proteomes" id="UP000183832"/>
    </source>
</evidence>
<sequence>MEVVIAHRKEFLAIRLLMLKLFDKKIFLWTLRRLKKEKSEETLEDFSIRMSPRLLGSWLLRRHELSETVHLLFIKGSRQKKMKFHRKAGSLERIWAKCFDLPTSLSSSMSFPSLFDINFCSLWILSLTFWKLK</sequence>
<keyword evidence="2" id="KW-1185">Reference proteome</keyword>
<accession>A0A1J1HEZ4</accession>
<dbReference type="EMBL" id="CVRI01000001">
    <property type="protein sequence ID" value="CRK86411.1"/>
    <property type="molecule type" value="Genomic_DNA"/>
</dbReference>
<proteinExistence type="predicted"/>
<dbReference type="Proteomes" id="UP000183832">
    <property type="component" value="Unassembled WGS sequence"/>
</dbReference>
<name>A0A1J1HEZ4_9DIPT</name>
<organism evidence="1 2">
    <name type="scientific">Clunio marinus</name>
    <dbReference type="NCBI Taxonomy" id="568069"/>
    <lineage>
        <taxon>Eukaryota</taxon>
        <taxon>Metazoa</taxon>
        <taxon>Ecdysozoa</taxon>
        <taxon>Arthropoda</taxon>
        <taxon>Hexapoda</taxon>
        <taxon>Insecta</taxon>
        <taxon>Pterygota</taxon>
        <taxon>Neoptera</taxon>
        <taxon>Endopterygota</taxon>
        <taxon>Diptera</taxon>
        <taxon>Nematocera</taxon>
        <taxon>Chironomoidea</taxon>
        <taxon>Chironomidae</taxon>
        <taxon>Clunio</taxon>
    </lineage>
</organism>
<protein>
    <submittedName>
        <fullName evidence="1">CLUMA_CG000355, isoform A</fullName>
    </submittedName>
</protein>
<evidence type="ECO:0000313" key="1">
    <source>
        <dbReference type="EMBL" id="CRK86411.1"/>
    </source>
</evidence>
<dbReference type="AlphaFoldDB" id="A0A1J1HEZ4"/>
<gene>
    <name evidence="1" type="ORF">CLUMA_CG000355</name>
</gene>
<reference evidence="1 2" key="1">
    <citation type="submission" date="2015-04" db="EMBL/GenBank/DDBJ databases">
        <authorList>
            <person name="Syromyatnikov M.Y."/>
            <person name="Popov V.N."/>
        </authorList>
    </citation>
    <scope>NUCLEOTIDE SEQUENCE [LARGE SCALE GENOMIC DNA]</scope>
</reference>